<dbReference type="EMBL" id="KV429056">
    <property type="protein sequence ID" value="KZT69680.1"/>
    <property type="molecule type" value="Genomic_DNA"/>
</dbReference>
<reference evidence="2 3" key="1">
    <citation type="journal article" date="2016" name="Mol. Biol. Evol.">
        <title>Comparative Genomics of Early-Diverging Mushroom-Forming Fungi Provides Insights into the Origins of Lignocellulose Decay Capabilities.</title>
        <authorList>
            <person name="Nagy L.G."/>
            <person name="Riley R."/>
            <person name="Tritt A."/>
            <person name="Adam C."/>
            <person name="Daum C."/>
            <person name="Floudas D."/>
            <person name="Sun H."/>
            <person name="Yadav J.S."/>
            <person name="Pangilinan J."/>
            <person name="Larsson K.H."/>
            <person name="Matsuura K."/>
            <person name="Barry K."/>
            <person name="Labutti K."/>
            <person name="Kuo R."/>
            <person name="Ohm R.A."/>
            <person name="Bhattacharya S.S."/>
            <person name="Shirouzu T."/>
            <person name="Yoshinaga Y."/>
            <person name="Martin F.M."/>
            <person name="Grigoriev I.V."/>
            <person name="Hibbett D.S."/>
        </authorList>
    </citation>
    <scope>NUCLEOTIDE SEQUENCE [LARGE SCALE GENOMIC DNA]</scope>
    <source>
        <strain evidence="2 3">L-15889</strain>
    </source>
</reference>
<keyword evidence="3" id="KW-1185">Reference proteome</keyword>
<feature type="region of interest" description="Disordered" evidence="1">
    <location>
        <begin position="23"/>
        <end position="50"/>
    </location>
</feature>
<dbReference type="Proteomes" id="UP000076727">
    <property type="component" value="Unassembled WGS sequence"/>
</dbReference>
<evidence type="ECO:0000313" key="2">
    <source>
        <dbReference type="EMBL" id="KZT69680.1"/>
    </source>
</evidence>
<proteinExistence type="predicted"/>
<dbReference type="InterPro" id="IPR027443">
    <property type="entry name" value="IPNS-like_sf"/>
</dbReference>
<dbReference type="SUPFAM" id="SSF51197">
    <property type="entry name" value="Clavaminate synthase-like"/>
    <property type="match status" value="1"/>
</dbReference>
<evidence type="ECO:0000313" key="3">
    <source>
        <dbReference type="Proteomes" id="UP000076727"/>
    </source>
</evidence>
<dbReference type="PANTHER" id="PTHR30613">
    <property type="entry name" value="UNCHARACTERIZED PROTEIN YBIU-RELATED"/>
    <property type="match status" value="1"/>
</dbReference>
<protein>
    <submittedName>
        <fullName evidence="2">DUF1479-domain-containing protein</fullName>
    </submittedName>
</protein>
<dbReference type="OrthoDB" id="8249012at2759"/>
<dbReference type="Pfam" id="PF07350">
    <property type="entry name" value="Gig2-like"/>
    <property type="match status" value="1"/>
</dbReference>
<sequence length="518" mass="56453">MLSTVRGPLRPRGVTLARSLKTVTSHPTEPVGVADHVPSRVLGTPRRPKKEGNITNVFGALEGDPVALPERFAALKRQLCTDPGLMEARWRSILSELEKEVGVIAQNGNAVVPQVSYSDIVNGLSEEQVQDIKKRGVVIVRGGVPREEALGWKQSILDYVAANGGRVKGAPPDRIVFYELYQSSAQLRARAHPALVATQTALLGLWHNSATSTSASWAASLRTPIAYFDRLRIRAPGPSVWTLGPHVDSGGVERWEDPGFRACFTKILELTDADGRPAVEAWKEHDAFDVMPRLGAKQDLYDAPNQCSVFRPWQGWTALSSTGPREGTLQVVPMLTLASAYVMLRPFFSRRPGAPAHSLAADDWVLDLESTAFPGSVPGKAQEMNSTTHPHLCLEKTLVSIPRVEPGDQVYWHCDVIHAVESEHSGVGDSSVLYIPAIPLTMQNALYLRDQRDTFTRGVPSPDFPGGEGESQFVGRVTVNDVKGEKARRMFGLAPFNTPADASPAEKILVEAANSILY</sequence>
<dbReference type="PANTHER" id="PTHR30613:SF1">
    <property type="entry name" value="DUF1479 DOMAIN PROTEIN (AFU_ORTHOLOGUE AFUA_5G09280)"/>
    <property type="match status" value="1"/>
</dbReference>
<dbReference type="AlphaFoldDB" id="A0A165QMN7"/>
<accession>A0A165QMN7</accession>
<dbReference type="InterPro" id="IPR010856">
    <property type="entry name" value="Gig2-like"/>
</dbReference>
<organism evidence="2 3">
    <name type="scientific">Daedalea quercina L-15889</name>
    <dbReference type="NCBI Taxonomy" id="1314783"/>
    <lineage>
        <taxon>Eukaryota</taxon>
        <taxon>Fungi</taxon>
        <taxon>Dikarya</taxon>
        <taxon>Basidiomycota</taxon>
        <taxon>Agaricomycotina</taxon>
        <taxon>Agaricomycetes</taxon>
        <taxon>Polyporales</taxon>
        <taxon>Fomitopsis</taxon>
    </lineage>
</organism>
<evidence type="ECO:0000256" key="1">
    <source>
        <dbReference type="SAM" id="MobiDB-lite"/>
    </source>
</evidence>
<dbReference type="Gene3D" id="2.60.120.330">
    <property type="entry name" value="B-lactam Antibiotic, Isopenicillin N Synthase, Chain"/>
    <property type="match status" value="1"/>
</dbReference>
<dbReference type="STRING" id="1314783.A0A165QMN7"/>
<name>A0A165QMN7_9APHY</name>
<gene>
    <name evidence="2" type="ORF">DAEQUDRAFT_726320</name>
</gene>